<feature type="transmembrane region" description="Helical" evidence="1">
    <location>
        <begin position="176"/>
        <end position="200"/>
    </location>
</feature>
<accession>A0A1I7WAG2</accession>
<name>A0A1I7WAG2_HETBA</name>
<keyword evidence="1" id="KW-0472">Membrane</keyword>
<dbReference type="WBParaSite" id="Hba_01649">
    <property type="protein sequence ID" value="Hba_01649"/>
    <property type="gene ID" value="Hba_01649"/>
</dbReference>
<evidence type="ECO:0000313" key="3">
    <source>
        <dbReference type="WBParaSite" id="Hba_01649"/>
    </source>
</evidence>
<reference evidence="3" key="1">
    <citation type="submission" date="2016-11" db="UniProtKB">
        <authorList>
            <consortium name="WormBaseParasite"/>
        </authorList>
    </citation>
    <scope>IDENTIFICATION</scope>
</reference>
<evidence type="ECO:0000313" key="2">
    <source>
        <dbReference type="Proteomes" id="UP000095283"/>
    </source>
</evidence>
<protein>
    <submittedName>
        <fullName evidence="3">Uncharacterized protein</fullName>
    </submittedName>
</protein>
<proteinExistence type="predicted"/>
<dbReference type="Proteomes" id="UP000095283">
    <property type="component" value="Unplaced"/>
</dbReference>
<dbReference type="AlphaFoldDB" id="A0A1I7WAG2"/>
<keyword evidence="1" id="KW-0812">Transmembrane</keyword>
<keyword evidence="1" id="KW-1133">Transmembrane helix</keyword>
<sequence>MCFINTSSRVTVKLNRNYKQLRLKASFVCLYNIFQFLVFLVYIFIYFLCFFKRFIPRITTDIFCYLKYTNVDCSLIMMSHQIYVIPFTSGIGEPFGLGFSYIVTRPRRVNNKQISNLLNKCYFIHADFPIVDIQVVFTWIICEFPWISSFLYFQLEQLEEAYGGIHLKYGQKYLKITNLVLVILILNNSSCFVTALLNIVQLVI</sequence>
<evidence type="ECO:0000256" key="1">
    <source>
        <dbReference type="SAM" id="Phobius"/>
    </source>
</evidence>
<feature type="transmembrane region" description="Helical" evidence="1">
    <location>
        <begin position="25"/>
        <end position="49"/>
    </location>
</feature>
<organism evidence="2 3">
    <name type="scientific">Heterorhabditis bacteriophora</name>
    <name type="common">Entomopathogenic nematode worm</name>
    <dbReference type="NCBI Taxonomy" id="37862"/>
    <lineage>
        <taxon>Eukaryota</taxon>
        <taxon>Metazoa</taxon>
        <taxon>Ecdysozoa</taxon>
        <taxon>Nematoda</taxon>
        <taxon>Chromadorea</taxon>
        <taxon>Rhabditida</taxon>
        <taxon>Rhabditina</taxon>
        <taxon>Rhabditomorpha</taxon>
        <taxon>Strongyloidea</taxon>
        <taxon>Heterorhabditidae</taxon>
        <taxon>Heterorhabditis</taxon>
    </lineage>
</organism>
<keyword evidence="2" id="KW-1185">Reference proteome</keyword>